<evidence type="ECO:0000313" key="4">
    <source>
        <dbReference type="Proteomes" id="UP001595961"/>
    </source>
</evidence>
<keyword evidence="4" id="KW-1185">Reference proteome</keyword>
<feature type="signal peptide" evidence="2">
    <location>
        <begin position="1"/>
        <end position="25"/>
    </location>
</feature>
<dbReference type="Proteomes" id="UP001595961">
    <property type="component" value="Unassembled WGS sequence"/>
</dbReference>
<organism evidence="3 4">
    <name type="scientific">Dyella halodurans</name>
    <dbReference type="NCBI Taxonomy" id="1920171"/>
    <lineage>
        <taxon>Bacteria</taxon>
        <taxon>Pseudomonadati</taxon>
        <taxon>Pseudomonadota</taxon>
        <taxon>Gammaproteobacteria</taxon>
        <taxon>Lysobacterales</taxon>
        <taxon>Rhodanobacteraceae</taxon>
        <taxon>Dyella</taxon>
    </lineage>
</organism>
<sequence length="117" mass="11924">MKGWFRRTWLVCVVALALGAPAAYASGGTITFVGAILAPTCLADTGDLSSMAPGGSGRRSCEGSGSDTSDSASYVVKVSTVAASGIADDRVLSYYSSYARAAGEDDAAVKLVTQIFE</sequence>
<evidence type="ECO:0000313" key="3">
    <source>
        <dbReference type="EMBL" id="MFC4525841.1"/>
    </source>
</evidence>
<keyword evidence="2" id="KW-0732">Signal</keyword>
<comment type="caution">
    <text evidence="3">The sequence shown here is derived from an EMBL/GenBank/DDBJ whole genome shotgun (WGS) entry which is preliminary data.</text>
</comment>
<evidence type="ECO:0000256" key="1">
    <source>
        <dbReference type="SAM" id="MobiDB-lite"/>
    </source>
</evidence>
<gene>
    <name evidence="3" type="ORF">ACFO5W_04255</name>
</gene>
<feature type="region of interest" description="Disordered" evidence="1">
    <location>
        <begin position="50"/>
        <end position="70"/>
    </location>
</feature>
<evidence type="ECO:0008006" key="5">
    <source>
        <dbReference type="Google" id="ProtNLM"/>
    </source>
</evidence>
<evidence type="ECO:0000256" key="2">
    <source>
        <dbReference type="SAM" id="SignalP"/>
    </source>
</evidence>
<name>A0ABV9BYQ7_9GAMM</name>
<dbReference type="EMBL" id="JBHSGA010000008">
    <property type="protein sequence ID" value="MFC4525841.1"/>
    <property type="molecule type" value="Genomic_DNA"/>
</dbReference>
<reference evidence="4" key="1">
    <citation type="journal article" date="2019" name="Int. J. Syst. Evol. Microbiol.">
        <title>The Global Catalogue of Microorganisms (GCM) 10K type strain sequencing project: providing services to taxonomists for standard genome sequencing and annotation.</title>
        <authorList>
            <consortium name="The Broad Institute Genomics Platform"/>
            <consortium name="The Broad Institute Genome Sequencing Center for Infectious Disease"/>
            <person name="Wu L."/>
            <person name="Ma J."/>
        </authorList>
    </citation>
    <scope>NUCLEOTIDE SEQUENCE [LARGE SCALE GENOMIC DNA]</scope>
    <source>
        <strain evidence="4">CCM 4481</strain>
    </source>
</reference>
<accession>A0ABV9BYQ7</accession>
<proteinExistence type="predicted"/>
<dbReference type="RefSeq" id="WP_266150563.1">
    <property type="nucleotide sequence ID" value="NZ_CP064028.1"/>
</dbReference>
<feature type="chain" id="PRO_5045731235" description="Type 1 fimbrial protein" evidence="2">
    <location>
        <begin position="26"/>
        <end position="117"/>
    </location>
</feature>
<protein>
    <recommendedName>
        <fullName evidence="5">Type 1 fimbrial protein</fullName>
    </recommendedName>
</protein>